<evidence type="ECO:0000256" key="1">
    <source>
        <dbReference type="ARBA" id="ARBA00004651"/>
    </source>
</evidence>
<dbReference type="GO" id="GO:0022857">
    <property type="term" value="F:transmembrane transporter activity"/>
    <property type="evidence" value="ECO:0007669"/>
    <property type="project" value="InterPro"/>
</dbReference>
<dbReference type="PANTHER" id="PTHR11662:SF399">
    <property type="entry name" value="FI19708P1-RELATED"/>
    <property type="match status" value="1"/>
</dbReference>
<feature type="transmembrane region" description="Helical" evidence="6">
    <location>
        <begin position="21"/>
        <end position="40"/>
    </location>
</feature>
<evidence type="ECO:0000256" key="6">
    <source>
        <dbReference type="SAM" id="Phobius"/>
    </source>
</evidence>
<evidence type="ECO:0000313" key="9">
    <source>
        <dbReference type="Proteomes" id="UP000535511"/>
    </source>
</evidence>
<keyword evidence="5 6" id="KW-0472">Membrane</keyword>
<evidence type="ECO:0000313" key="8">
    <source>
        <dbReference type="EMBL" id="NYD40255.1"/>
    </source>
</evidence>
<feature type="transmembrane region" description="Helical" evidence="6">
    <location>
        <begin position="314"/>
        <end position="335"/>
    </location>
</feature>
<dbReference type="PROSITE" id="PS50850">
    <property type="entry name" value="MFS"/>
    <property type="match status" value="1"/>
</dbReference>
<feature type="transmembrane region" description="Helical" evidence="6">
    <location>
        <begin position="63"/>
        <end position="85"/>
    </location>
</feature>
<dbReference type="Gene3D" id="1.20.1250.20">
    <property type="entry name" value="MFS general substrate transporter like domains"/>
    <property type="match status" value="2"/>
</dbReference>
<dbReference type="PIRSF" id="PIRSF002808">
    <property type="entry name" value="Hexose_phosphate_transp"/>
    <property type="match status" value="1"/>
</dbReference>
<evidence type="ECO:0000256" key="4">
    <source>
        <dbReference type="ARBA" id="ARBA00022989"/>
    </source>
</evidence>
<dbReference type="PANTHER" id="PTHR11662">
    <property type="entry name" value="SOLUTE CARRIER FAMILY 17"/>
    <property type="match status" value="1"/>
</dbReference>
<feature type="transmembrane region" description="Helical" evidence="6">
    <location>
        <begin position="375"/>
        <end position="400"/>
    </location>
</feature>
<name>A0A7Y9J979_9ACTN</name>
<dbReference type="EMBL" id="JACCBG010000001">
    <property type="protein sequence ID" value="NYD40255.1"/>
    <property type="molecule type" value="Genomic_DNA"/>
</dbReference>
<accession>A0A7Y9J979</accession>
<keyword evidence="9" id="KW-1185">Reference proteome</keyword>
<dbReference type="InterPro" id="IPR036259">
    <property type="entry name" value="MFS_trans_sf"/>
</dbReference>
<gene>
    <name evidence="8" type="ORF">BJZ21_000338</name>
</gene>
<evidence type="ECO:0000259" key="7">
    <source>
        <dbReference type="PROSITE" id="PS50850"/>
    </source>
</evidence>
<evidence type="ECO:0000256" key="3">
    <source>
        <dbReference type="ARBA" id="ARBA00022692"/>
    </source>
</evidence>
<keyword evidence="4 6" id="KW-1133">Transmembrane helix</keyword>
<keyword evidence="3 6" id="KW-0812">Transmembrane</keyword>
<evidence type="ECO:0000256" key="2">
    <source>
        <dbReference type="ARBA" id="ARBA00022475"/>
    </source>
</evidence>
<evidence type="ECO:0000256" key="5">
    <source>
        <dbReference type="ARBA" id="ARBA00023136"/>
    </source>
</evidence>
<dbReference type="InterPro" id="IPR020846">
    <property type="entry name" value="MFS_dom"/>
</dbReference>
<reference evidence="8 9" key="1">
    <citation type="submission" date="2020-07" db="EMBL/GenBank/DDBJ databases">
        <title>Sequencing the genomes of 1000 actinobacteria strains.</title>
        <authorList>
            <person name="Klenk H.-P."/>
        </authorList>
    </citation>
    <scope>NUCLEOTIDE SEQUENCE [LARGE SCALE GENOMIC DNA]</scope>
    <source>
        <strain evidence="8 9">DSM 21350</strain>
    </source>
</reference>
<sequence>MTSSDALTGTTSRQSVAPGTGNRRLVIAFGLLLIITLGYIDRVNMSVAAPHIIDAFGLSNGQFGIASSAFSWTYALCLVPVGVLADRVGTRVMLPLAIVLWSLGAGGTGLVVGFGSLIVARLVMGVGESPVFPAGNLVIREWAPATERGRFSGLLNAGQLAGPAVGAVVAAYLVSTAGWRTSFFILGGFGVLVGLVWFAIYSKPEASRWLAGDERDHILATRDTAEAARAIPMGLGSLLRTRTMWGLMVTQGCAVYTNYLFLSFLPLYLVDTRGFADLGAGWVTGVTYGVAAVGSLIAAAVSDRSLRGKDVSGGARRTSLIVMMLLGLPLLALPWVTSTVLVVVLISWVLVAAISSISLNYALGGDLTVDRASAGRVFGLMTLGGNAFGLLAPIVTGYLVDWTGSYTWPFIVAAVLLFVGSGVTTVLSRRPLQPAGAVTA</sequence>
<comment type="caution">
    <text evidence="8">The sequence shown here is derived from an EMBL/GenBank/DDBJ whole genome shotgun (WGS) entry which is preliminary data.</text>
</comment>
<dbReference type="Proteomes" id="UP000535511">
    <property type="component" value="Unassembled WGS sequence"/>
</dbReference>
<dbReference type="CDD" id="cd17319">
    <property type="entry name" value="MFS_ExuT_GudP_like"/>
    <property type="match status" value="1"/>
</dbReference>
<feature type="transmembrane region" description="Helical" evidence="6">
    <location>
        <begin position="151"/>
        <end position="175"/>
    </location>
</feature>
<feature type="transmembrane region" description="Helical" evidence="6">
    <location>
        <begin position="281"/>
        <end position="302"/>
    </location>
</feature>
<dbReference type="RefSeq" id="WP_179662169.1">
    <property type="nucleotide sequence ID" value="NZ_JACCBG010000001.1"/>
</dbReference>
<dbReference type="InterPro" id="IPR000849">
    <property type="entry name" value="Sugar_P_transporter"/>
</dbReference>
<organism evidence="8 9">
    <name type="scientific">Nocardioides panaciterrulae</name>
    <dbReference type="NCBI Taxonomy" id="661492"/>
    <lineage>
        <taxon>Bacteria</taxon>
        <taxon>Bacillati</taxon>
        <taxon>Actinomycetota</taxon>
        <taxon>Actinomycetes</taxon>
        <taxon>Propionibacteriales</taxon>
        <taxon>Nocardioidaceae</taxon>
        <taxon>Nocardioides</taxon>
    </lineage>
</organism>
<proteinExistence type="predicted"/>
<feature type="transmembrane region" description="Helical" evidence="6">
    <location>
        <begin position="92"/>
        <end position="112"/>
    </location>
</feature>
<feature type="transmembrane region" description="Helical" evidence="6">
    <location>
        <begin position="341"/>
        <end position="363"/>
    </location>
</feature>
<feature type="domain" description="Major facilitator superfamily (MFS) profile" evidence="7">
    <location>
        <begin position="27"/>
        <end position="432"/>
    </location>
</feature>
<feature type="transmembrane region" description="Helical" evidence="6">
    <location>
        <begin position="245"/>
        <end position="269"/>
    </location>
</feature>
<dbReference type="InterPro" id="IPR050382">
    <property type="entry name" value="MFS_Na/Anion_cotransporter"/>
</dbReference>
<dbReference type="InterPro" id="IPR011701">
    <property type="entry name" value="MFS"/>
</dbReference>
<dbReference type="Pfam" id="PF07690">
    <property type="entry name" value="MFS_1"/>
    <property type="match status" value="1"/>
</dbReference>
<keyword evidence="2" id="KW-1003">Cell membrane</keyword>
<dbReference type="SUPFAM" id="SSF103473">
    <property type="entry name" value="MFS general substrate transporter"/>
    <property type="match status" value="1"/>
</dbReference>
<comment type="subcellular location">
    <subcellularLocation>
        <location evidence="1">Cell membrane</location>
        <topology evidence="1">Multi-pass membrane protein</topology>
    </subcellularLocation>
</comment>
<feature type="transmembrane region" description="Helical" evidence="6">
    <location>
        <begin position="406"/>
        <end position="427"/>
    </location>
</feature>
<dbReference type="GO" id="GO:0005886">
    <property type="term" value="C:plasma membrane"/>
    <property type="evidence" value="ECO:0007669"/>
    <property type="project" value="UniProtKB-SubCell"/>
</dbReference>
<protein>
    <submittedName>
        <fullName evidence="8">ACS family glucarate transporter-like MFS transporter</fullName>
    </submittedName>
</protein>
<dbReference type="AlphaFoldDB" id="A0A7Y9J979"/>
<feature type="transmembrane region" description="Helical" evidence="6">
    <location>
        <begin position="181"/>
        <end position="200"/>
    </location>
</feature>